<feature type="domain" description="TFIIS central" evidence="13">
    <location>
        <begin position="153"/>
        <end position="267"/>
    </location>
</feature>
<dbReference type="CDD" id="cd00183">
    <property type="entry name" value="TFIIS_I"/>
    <property type="match status" value="1"/>
</dbReference>
<comment type="function">
    <text evidence="8">Necessary for efficient RNA polymerase II transcription elongation past template-encoded arresting sites.</text>
</comment>
<keyword evidence="14" id="KW-0648">Protein biosynthesis</keyword>
<dbReference type="Pfam" id="PF07500">
    <property type="entry name" value="TFIIS_M"/>
    <property type="match status" value="1"/>
</dbReference>
<dbReference type="GO" id="GO:0005634">
    <property type="term" value="C:nucleus"/>
    <property type="evidence" value="ECO:0007669"/>
    <property type="project" value="UniProtKB-SubCell"/>
</dbReference>
<dbReference type="SUPFAM" id="SSF47676">
    <property type="entry name" value="Conserved domain common to transcription factors TFIIS, elongin A, CRSP70"/>
    <property type="match status" value="1"/>
</dbReference>
<dbReference type="PROSITE" id="PS51133">
    <property type="entry name" value="ZF_TFIIS_2"/>
    <property type="match status" value="1"/>
</dbReference>
<keyword evidence="15" id="KW-1185">Reference proteome</keyword>
<keyword evidence="5 7" id="KW-0539">Nucleus</keyword>
<dbReference type="InterPro" id="IPR035100">
    <property type="entry name" value="TF_IIS-typ"/>
</dbReference>
<evidence type="ECO:0000313" key="14">
    <source>
        <dbReference type="EMBL" id="KAJ3057502.1"/>
    </source>
</evidence>
<evidence type="ECO:0000256" key="4">
    <source>
        <dbReference type="ARBA" id="ARBA00022833"/>
    </source>
</evidence>
<evidence type="ECO:0000256" key="10">
    <source>
        <dbReference type="SAM" id="MobiDB-lite"/>
    </source>
</evidence>
<dbReference type="SUPFAM" id="SSF46942">
    <property type="entry name" value="Elongation factor TFIIS domain 2"/>
    <property type="match status" value="1"/>
</dbReference>
<evidence type="ECO:0000256" key="6">
    <source>
        <dbReference type="PROSITE-ProRule" id="PRU00472"/>
    </source>
</evidence>
<dbReference type="PIRSF" id="PIRSF006704">
    <property type="entry name" value="TF_IIS"/>
    <property type="match status" value="1"/>
</dbReference>
<accession>A0AAD5X927</accession>
<keyword evidence="8" id="KW-0805">Transcription regulation</keyword>
<evidence type="ECO:0000259" key="12">
    <source>
        <dbReference type="PROSITE" id="PS51319"/>
    </source>
</evidence>
<feature type="domain" description="TFIIS N-terminal" evidence="12">
    <location>
        <begin position="6"/>
        <end position="85"/>
    </location>
</feature>
<evidence type="ECO:0000256" key="8">
    <source>
        <dbReference type="RuleBase" id="RU368078"/>
    </source>
</evidence>
<dbReference type="GO" id="GO:0003677">
    <property type="term" value="F:DNA binding"/>
    <property type="evidence" value="ECO:0007669"/>
    <property type="project" value="UniProtKB-KW"/>
</dbReference>
<keyword evidence="9" id="KW-0175">Coiled coil</keyword>
<dbReference type="InterPro" id="IPR017923">
    <property type="entry name" value="TFIIS_N"/>
</dbReference>
<evidence type="ECO:0000256" key="7">
    <source>
        <dbReference type="PROSITE-ProRule" id="PRU00649"/>
    </source>
</evidence>
<dbReference type="PANTHER" id="PTHR11477">
    <property type="entry name" value="TRANSCRIPTION FACTOR S-II ZINC FINGER DOMAIN-CONTAINING PROTEIN"/>
    <property type="match status" value="1"/>
</dbReference>
<dbReference type="InterPro" id="IPR036575">
    <property type="entry name" value="TFIIS_cen_dom_sf"/>
</dbReference>
<dbReference type="Pfam" id="PF08711">
    <property type="entry name" value="Med26"/>
    <property type="match status" value="1"/>
</dbReference>
<keyword evidence="8" id="KW-0804">Transcription</keyword>
<dbReference type="EMBL" id="JADGJD010000002">
    <property type="protein sequence ID" value="KAJ3057502.1"/>
    <property type="molecule type" value="Genomic_DNA"/>
</dbReference>
<proteinExistence type="inferred from homology"/>
<evidence type="ECO:0000256" key="1">
    <source>
        <dbReference type="ARBA" id="ARBA00004123"/>
    </source>
</evidence>
<dbReference type="GO" id="GO:0008270">
    <property type="term" value="F:zinc ion binding"/>
    <property type="evidence" value="ECO:0007669"/>
    <property type="project" value="UniProtKB-UniRule"/>
</dbReference>
<comment type="caution">
    <text evidence="14">The sequence shown here is derived from an EMBL/GenBank/DDBJ whole genome shotgun (WGS) entry which is preliminary data.</text>
</comment>
<dbReference type="InterPro" id="IPR003617">
    <property type="entry name" value="TFIIS/CRSP70_N_sub"/>
</dbReference>
<evidence type="ECO:0000256" key="3">
    <source>
        <dbReference type="ARBA" id="ARBA00022771"/>
    </source>
</evidence>
<dbReference type="SMART" id="SM00509">
    <property type="entry name" value="TFS2N"/>
    <property type="match status" value="1"/>
</dbReference>
<dbReference type="PROSITE" id="PS00466">
    <property type="entry name" value="ZF_TFIIS_1"/>
    <property type="match status" value="1"/>
</dbReference>
<feature type="region of interest" description="Disordered" evidence="10">
    <location>
        <begin position="110"/>
        <end position="150"/>
    </location>
</feature>
<protein>
    <recommendedName>
        <fullName evidence="8">Transcription elongation factor</fullName>
    </recommendedName>
</protein>
<keyword evidence="8" id="KW-0238">DNA-binding</keyword>
<evidence type="ECO:0000256" key="9">
    <source>
        <dbReference type="SAM" id="Coils"/>
    </source>
</evidence>
<dbReference type="FunFam" id="1.10.472.30:FF:000003">
    <property type="entry name" value="Transcription elongation factor S-II"/>
    <property type="match status" value="1"/>
</dbReference>
<dbReference type="SMART" id="SM00510">
    <property type="entry name" value="TFS2M"/>
    <property type="match status" value="1"/>
</dbReference>
<dbReference type="CDD" id="cd13749">
    <property type="entry name" value="Zn-ribbon_TFIIS"/>
    <property type="match status" value="1"/>
</dbReference>
<dbReference type="NCBIfam" id="TIGR01385">
    <property type="entry name" value="TFSII"/>
    <property type="match status" value="1"/>
</dbReference>
<comment type="subcellular location">
    <subcellularLocation>
        <location evidence="1 7 8">Nucleus</location>
    </subcellularLocation>
</comment>
<dbReference type="PROSITE" id="PS51319">
    <property type="entry name" value="TFIIS_N"/>
    <property type="match status" value="1"/>
</dbReference>
<sequence length="312" mass="35432">MSLSDEDVLKIVSKLKKSLEQENHSLSEDLLKQLEKFTPTTERLKKTKVGVFLTNEVRKHEKANENVKNLAKDLVNQWKKDIQAPSPAHPVKAEKPEKIEKKSLLKVDVEKKPAPLKRAPTEPSIPATPASATDDTRTVKSDGVRPKYPGDGVRDKCLDLLYKAMASNTTEDSQRVLKVAEQVEQYTYQSFDQVGEPYKARIRTEVMNLQNKTHPELRMKVLSGEITAKDFAVMPVEEMASKERQDEIAAEKKKAAHDAVVGKPVQQTTDMFLCGRCKQRKCTYFQMQTRSADEPMTTFVTCTYCGHKWKFC</sequence>
<evidence type="ECO:0000313" key="15">
    <source>
        <dbReference type="Proteomes" id="UP001212841"/>
    </source>
</evidence>
<gene>
    <name evidence="14" type="primary">TCEA1</name>
    <name evidence="14" type="ORF">HK097_004023</name>
</gene>
<keyword evidence="4 8" id="KW-0862">Zinc</keyword>
<dbReference type="AlphaFoldDB" id="A0AAD5X927"/>
<keyword evidence="2 8" id="KW-0479">Metal-binding</keyword>
<dbReference type="SMART" id="SM00440">
    <property type="entry name" value="ZnF_C2C2"/>
    <property type="match status" value="1"/>
</dbReference>
<dbReference type="PANTHER" id="PTHR11477:SF0">
    <property type="entry name" value="IP08861P-RELATED"/>
    <property type="match status" value="1"/>
</dbReference>
<reference evidence="14" key="1">
    <citation type="submission" date="2020-05" db="EMBL/GenBank/DDBJ databases">
        <title>Phylogenomic resolution of chytrid fungi.</title>
        <authorList>
            <person name="Stajich J.E."/>
            <person name="Amses K."/>
            <person name="Simmons R."/>
            <person name="Seto K."/>
            <person name="Myers J."/>
            <person name="Bonds A."/>
            <person name="Quandt C.A."/>
            <person name="Barry K."/>
            <person name="Liu P."/>
            <person name="Grigoriev I."/>
            <person name="Longcore J.E."/>
            <person name="James T.Y."/>
        </authorList>
    </citation>
    <scope>NUCLEOTIDE SEQUENCE</scope>
    <source>
        <strain evidence="14">JEL0318</strain>
    </source>
</reference>
<dbReference type="Gene3D" id="1.10.472.30">
    <property type="entry name" value="Transcription elongation factor S-II, central domain"/>
    <property type="match status" value="1"/>
</dbReference>
<dbReference type="GO" id="GO:0003746">
    <property type="term" value="F:translation elongation factor activity"/>
    <property type="evidence" value="ECO:0007669"/>
    <property type="project" value="UniProtKB-KW"/>
</dbReference>
<dbReference type="Pfam" id="PF01096">
    <property type="entry name" value="Zn_ribbon_TFIIS"/>
    <property type="match status" value="1"/>
</dbReference>
<dbReference type="InterPro" id="IPR003618">
    <property type="entry name" value="TFIIS_cen_dom"/>
</dbReference>
<evidence type="ECO:0000259" key="11">
    <source>
        <dbReference type="PROSITE" id="PS51133"/>
    </source>
</evidence>
<evidence type="ECO:0000256" key="5">
    <source>
        <dbReference type="ARBA" id="ARBA00023242"/>
    </source>
</evidence>
<organism evidence="14 15">
    <name type="scientific">Rhizophlyctis rosea</name>
    <dbReference type="NCBI Taxonomy" id="64517"/>
    <lineage>
        <taxon>Eukaryota</taxon>
        <taxon>Fungi</taxon>
        <taxon>Fungi incertae sedis</taxon>
        <taxon>Chytridiomycota</taxon>
        <taxon>Chytridiomycota incertae sedis</taxon>
        <taxon>Chytridiomycetes</taxon>
        <taxon>Rhizophlyctidales</taxon>
        <taxon>Rhizophlyctidaceae</taxon>
        <taxon>Rhizophlyctis</taxon>
    </lineage>
</organism>
<dbReference type="Gene3D" id="1.20.930.10">
    <property type="entry name" value="Conserved domain common to transcription factors TFIIS, elongin A, CRSP70"/>
    <property type="match status" value="1"/>
</dbReference>
<feature type="coiled-coil region" evidence="9">
    <location>
        <begin position="9"/>
        <end position="77"/>
    </location>
</feature>
<evidence type="ECO:0000259" key="13">
    <source>
        <dbReference type="PROSITE" id="PS51321"/>
    </source>
</evidence>
<dbReference type="Gene3D" id="2.20.25.10">
    <property type="match status" value="1"/>
</dbReference>
<dbReference type="PROSITE" id="PS51321">
    <property type="entry name" value="TFIIS_CENTRAL"/>
    <property type="match status" value="1"/>
</dbReference>
<comment type="similarity">
    <text evidence="8">Belongs to the TFS-II family.</text>
</comment>
<feature type="compositionally biased region" description="Basic and acidic residues" evidence="10">
    <location>
        <begin position="134"/>
        <end position="145"/>
    </location>
</feature>
<evidence type="ECO:0000256" key="2">
    <source>
        <dbReference type="ARBA" id="ARBA00022723"/>
    </source>
</evidence>
<dbReference type="Proteomes" id="UP001212841">
    <property type="component" value="Unassembled WGS sequence"/>
</dbReference>
<keyword evidence="14" id="KW-0251">Elongation factor</keyword>
<keyword evidence="3 6" id="KW-0863">Zinc-finger</keyword>
<dbReference type="InterPro" id="IPR006289">
    <property type="entry name" value="TFSII"/>
</dbReference>
<dbReference type="InterPro" id="IPR035441">
    <property type="entry name" value="TFIIS/LEDGF_dom_sf"/>
</dbReference>
<name>A0AAD5X927_9FUNG</name>
<dbReference type="SUPFAM" id="SSF57783">
    <property type="entry name" value="Zinc beta-ribbon"/>
    <property type="match status" value="1"/>
</dbReference>
<feature type="domain" description="TFIIS-type" evidence="11">
    <location>
        <begin position="270"/>
        <end position="310"/>
    </location>
</feature>
<dbReference type="GO" id="GO:0006368">
    <property type="term" value="P:transcription elongation by RNA polymerase II"/>
    <property type="evidence" value="ECO:0007669"/>
    <property type="project" value="InterPro"/>
</dbReference>
<dbReference type="InterPro" id="IPR001222">
    <property type="entry name" value="Znf_TFIIS"/>
</dbReference>